<evidence type="ECO:0000313" key="2">
    <source>
        <dbReference type="Proteomes" id="UP001432027"/>
    </source>
</evidence>
<comment type="caution">
    <text evidence="1">The sequence shown here is derived from an EMBL/GenBank/DDBJ whole genome shotgun (WGS) entry which is preliminary data.</text>
</comment>
<keyword evidence="2" id="KW-1185">Reference proteome</keyword>
<gene>
    <name evidence="1" type="ORF">PENTCL1PPCAC_21604</name>
</gene>
<organism evidence="1 2">
    <name type="scientific">Pristionchus entomophagus</name>
    <dbReference type="NCBI Taxonomy" id="358040"/>
    <lineage>
        <taxon>Eukaryota</taxon>
        <taxon>Metazoa</taxon>
        <taxon>Ecdysozoa</taxon>
        <taxon>Nematoda</taxon>
        <taxon>Chromadorea</taxon>
        <taxon>Rhabditida</taxon>
        <taxon>Rhabditina</taxon>
        <taxon>Diplogasteromorpha</taxon>
        <taxon>Diplogasteroidea</taxon>
        <taxon>Neodiplogasteridae</taxon>
        <taxon>Pristionchus</taxon>
    </lineage>
</organism>
<feature type="non-terminal residue" evidence="1">
    <location>
        <position position="75"/>
    </location>
</feature>
<dbReference type="EMBL" id="BTSX01000005">
    <property type="protein sequence ID" value="GMS99429.1"/>
    <property type="molecule type" value="Genomic_DNA"/>
</dbReference>
<proteinExistence type="predicted"/>
<sequence>MDERGLLFQNCRCLCAPRRVQLAWYKTCDSKVQLLEANSCCDRLVLEDAVLGGNIVTNLTGELSDGFYTTKSSNF</sequence>
<dbReference type="AlphaFoldDB" id="A0AAV5TZR7"/>
<accession>A0AAV5TZR7</accession>
<evidence type="ECO:0000313" key="1">
    <source>
        <dbReference type="EMBL" id="GMS99429.1"/>
    </source>
</evidence>
<protein>
    <submittedName>
        <fullName evidence="1">Uncharacterized protein</fullName>
    </submittedName>
</protein>
<name>A0AAV5TZR7_9BILA</name>
<dbReference type="Proteomes" id="UP001432027">
    <property type="component" value="Unassembled WGS sequence"/>
</dbReference>
<reference evidence="1" key="1">
    <citation type="submission" date="2023-10" db="EMBL/GenBank/DDBJ databases">
        <title>Genome assembly of Pristionchus species.</title>
        <authorList>
            <person name="Yoshida K."/>
            <person name="Sommer R.J."/>
        </authorList>
    </citation>
    <scope>NUCLEOTIDE SEQUENCE</scope>
    <source>
        <strain evidence="1">RS0144</strain>
    </source>
</reference>